<comment type="similarity">
    <text evidence="2 6">Belongs to the UDP-glycosyltransferase family.</text>
</comment>
<dbReference type="UniPathway" id="UPA00009"/>
<gene>
    <name evidence="9" type="ORF">D5086_0000243690</name>
</gene>
<evidence type="ECO:0000256" key="3">
    <source>
        <dbReference type="ARBA" id="ARBA00022676"/>
    </source>
</evidence>
<evidence type="ECO:0000313" key="9">
    <source>
        <dbReference type="EMBL" id="TKR85748.1"/>
    </source>
</evidence>
<dbReference type="GO" id="GO:0080043">
    <property type="term" value="F:quercetin 3-O-glucosyltransferase activity"/>
    <property type="evidence" value="ECO:0007669"/>
    <property type="project" value="TreeGrafter"/>
</dbReference>
<dbReference type="EC" id="2.4.1.-" evidence="7"/>
<dbReference type="Pfam" id="PF00201">
    <property type="entry name" value="UDPGT"/>
    <property type="match status" value="1"/>
</dbReference>
<dbReference type="FunFam" id="3.40.50.2000:FF:000178">
    <property type="entry name" value="Glycosyltransferase"/>
    <property type="match status" value="1"/>
</dbReference>
<protein>
    <recommendedName>
        <fullName evidence="7">Glycosyltransferase</fullName>
        <ecNumber evidence="7">2.4.1.-</ecNumber>
    </recommendedName>
</protein>
<evidence type="ECO:0000256" key="2">
    <source>
        <dbReference type="ARBA" id="ARBA00009995"/>
    </source>
</evidence>
<dbReference type="SMR" id="A0A4U5NQ28"/>
<keyword evidence="3 6" id="KW-0328">Glycosyltransferase</keyword>
<dbReference type="GO" id="GO:0047213">
    <property type="term" value="F:anthocyanidin 3-O-glucosyltransferase activity"/>
    <property type="evidence" value="ECO:0007669"/>
    <property type="project" value="UniProtKB-EC"/>
</dbReference>
<dbReference type="GO" id="GO:0009718">
    <property type="term" value="P:anthocyanin-containing compound biosynthetic process"/>
    <property type="evidence" value="ECO:0007669"/>
    <property type="project" value="UniProtKB-UniPathway"/>
</dbReference>
<proteinExistence type="inferred from homology"/>
<evidence type="ECO:0000256" key="8">
    <source>
        <dbReference type="SAM" id="MobiDB-lite"/>
    </source>
</evidence>
<dbReference type="PROSITE" id="PS00375">
    <property type="entry name" value="UDPGT"/>
    <property type="match status" value="1"/>
</dbReference>
<comment type="catalytic activity">
    <reaction evidence="5">
        <text>an anthocyanidin + UDP-alpha-D-glucose + H(+) = an anthocyanidin 3-O-beta-D-glucoside + UDP</text>
        <dbReference type="Rhea" id="RHEA:20093"/>
        <dbReference type="ChEBI" id="CHEBI:15378"/>
        <dbReference type="ChEBI" id="CHEBI:16307"/>
        <dbReference type="ChEBI" id="CHEBI:58223"/>
        <dbReference type="ChEBI" id="CHEBI:58885"/>
        <dbReference type="ChEBI" id="CHEBI:143576"/>
        <dbReference type="EC" id="2.4.1.115"/>
    </reaction>
</comment>
<organism evidence="9">
    <name type="scientific">Populus alba</name>
    <name type="common">White poplar</name>
    <dbReference type="NCBI Taxonomy" id="43335"/>
    <lineage>
        <taxon>Eukaryota</taxon>
        <taxon>Viridiplantae</taxon>
        <taxon>Streptophyta</taxon>
        <taxon>Embryophyta</taxon>
        <taxon>Tracheophyta</taxon>
        <taxon>Spermatophyta</taxon>
        <taxon>Magnoliopsida</taxon>
        <taxon>eudicotyledons</taxon>
        <taxon>Gunneridae</taxon>
        <taxon>Pentapetalae</taxon>
        <taxon>rosids</taxon>
        <taxon>fabids</taxon>
        <taxon>Malpighiales</taxon>
        <taxon>Salicaceae</taxon>
        <taxon>Saliceae</taxon>
        <taxon>Populus</taxon>
    </lineage>
</organism>
<feature type="region of interest" description="Disordered" evidence="8">
    <location>
        <begin position="1"/>
        <end position="29"/>
    </location>
</feature>
<dbReference type="EMBL" id="RCHU01000935">
    <property type="protein sequence ID" value="TKR85748.1"/>
    <property type="molecule type" value="Genomic_DNA"/>
</dbReference>
<evidence type="ECO:0000256" key="1">
    <source>
        <dbReference type="ARBA" id="ARBA00004935"/>
    </source>
</evidence>
<dbReference type="InterPro" id="IPR002213">
    <property type="entry name" value="UDP_glucos_trans"/>
</dbReference>
<dbReference type="STRING" id="43335.A0A4U5NQ28"/>
<dbReference type="PANTHER" id="PTHR11926">
    <property type="entry name" value="GLUCOSYL/GLUCURONOSYL TRANSFERASES"/>
    <property type="match status" value="1"/>
</dbReference>
<reference evidence="9" key="1">
    <citation type="submission" date="2018-10" db="EMBL/GenBank/DDBJ databases">
        <title>Population genomic analysis revealed the cold adaptation of white poplar.</title>
        <authorList>
            <person name="Liu Y.-J."/>
        </authorList>
    </citation>
    <scope>NUCLEOTIDE SEQUENCE [LARGE SCALE GENOMIC DNA]</scope>
    <source>
        <strain evidence="9">PAL-ZL1</strain>
    </source>
</reference>
<evidence type="ECO:0000256" key="4">
    <source>
        <dbReference type="ARBA" id="ARBA00022679"/>
    </source>
</evidence>
<comment type="caution">
    <text evidence="9">The sequence shown here is derived from an EMBL/GenBank/DDBJ whole genome shotgun (WGS) entry which is preliminary data.</text>
</comment>
<dbReference type="PANTHER" id="PTHR11926:SF774">
    <property type="entry name" value="UDP-GLYCOSYLTRANSFERASE 85A1-RELATED"/>
    <property type="match status" value="1"/>
</dbReference>
<feature type="compositionally biased region" description="Low complexity" evidence="8">
    <location>
        <begin position="7"/>
        <end position="29"/>
    </location>
</feature>
<evidence type="ECO:0000256" key="7">
    <source>
        <dbReference type="RuleBase" id="RU362057"/>
    </source>
</evidence>
<evidence type="ECO:0000256" key="5">
    <source>
        <dbReference type="ARBA" id="ARBA00047606"/>
    </source>
</evidence>
<dbReference type="FunFam" id="3.40.50.2000:FF:000078">
    <property type="entry name" value="Glycosyltransferase"/>
    <property type="match status" value="1"/>
</dbReference>
<keyword evidence="4 6" id="KW-0808">Transferase</keyword>
<sequence>MPKSPALSSCKKPFSLPPSSSLQQNPKSNMVETHKKPHVIFIPYPLQGHVIPAVHLAIKLASQGFTITFINTQAIHHQTSNAQPSSEPDIFAKVRESGLDIRYTTVSDGLPIGFDRSLNLDQFAAALLHVFSAHVDEVVGQIVKSDDSIRCLIADTFFGWPSKIAKKFGLLYVSFWTEPALVFTLYYHMDLLMINGHFACQDCREDTIDYIPGVKAIEPKDMASYLQETDTTSVYHQLIFEAFNDARNADFLLCNTVQELEVETLSALQAKMPCYAIGPIFPNGFTKSFVATSLWSESDCTQWLDKKPHGSVLYVSFGSFAHVAKRDLVEIAKGLSLSKVSFVWVLRPDIVSSDDADPLPDGFEEEVADRAMIIPWCSQRAVLAHPAVGGFLTHCGWNSVLESIWCQVPLLSLPLHTDQFTNRKLVVDDWKIGFNLSDGRFVTKEEVSNNVKRLMSGKSEDGFRNTIKEMKKTLENALSCNGSSEKNMARFVKDLKTKISEKMKPVDRSACTGG</sequence>
<comment type="pathway">
    <text evidence="1">Pigment biosynthesis; anthocyanin biosynthesis.</text>
</comment>
<accession>A0A4U5NQ28</accession>
<name>A0A4U5NQ28_POPAL</name>
<dbReference type="GO" id="GO:0080044">
    <property type="term" value="F:quercetin 7-O-glucosyltransferase activity"/>
    <property type="evidence" value="ECO:0007669"/>
    <property type="project" value="TreeGrafter"/>
</dbReference>
<dbReference type="AlphaFoldDB" id="A0A4U5NQ28"/>
<dbReference type="InterPro" id="IPR035595">
    <property type="entry name" value="UDP_glycos_trans_CS"/>
</dbReference>
<dbReference type="Gene3D" id="3.40.50.2000">
    <property type="entry name" value="Glycogen Phosphorylase B"/>
    <property type="match status" value="2"/>
</dbReference>
<evidence type="ECO:0000256" key="6">
    <source>
        <dbReference type="RuleBase" id="RU003718"/>
    </source>
</evidence>
<dbReference type="SUPFAM" id="SSF53756">
    <property type="entry name" value="UDP-Glycosyltransferase/glycogen phosphorylase"/>
    <property type="match status" value="1"/>
</dbReference>
<dbReference type="CDD" id="cd03784">
    <property type="entry name" value="GT1_Gtf-like"/>
    <property type="match status" value="1"/>
</dbReference>